<reference evidence="1" key="1">
    <citation type="journal article" date="2015" name="Nature">
        <title>Complex archaea that bridge the gap between prokaryotes and eukaryotes.</title>
        <authorList>
            <person name="Spang A."/>
            <person name="Saw J.H."/>
            <person name="Jorgensen S.L."/>
            <person name="Zaremba-Niedzwiedzka K."/>
            <person name="Martijn J."/>
            <person name="Lind A.E."/>
            <person name="van Eijk R."/>
            <person name="Schleper C."/>
            <person name="Guy L."/>
            <person name="Ettema T.J."/>
        </authorList>
    </citation>
    <scope>NUCLEOTIDE SEQUENCE</scope>
</reference>
<gene>
    <name evidence="1" type="ORF">LCGC14_1732520</name>
</gene>
<feature type="non-terminal residue" evidence="1">
    <location>
        <position position="46"/>
    </location>
</feature>
<evidence type="ECO:0000313" key="1">
    <source>
        <dbReference type="EMBL" id="KKM07581.1"/>
    </source>
</evidence>
<sequence length="46" mass="5133">MADLAKVKRNVNRLIEQRAPVADIDTYIASEGVSLDALRAYKPTMK</sequence>
<accession>A0A0F9JPK1</accession>
<name>A0A0F9JPK1_9ZZZZ</name>
<comment type="caution">
    <text evidence="1">The sequence shown here is derived from an EMBL/GenBank/DDBJ whole genome shotgun (WGS) entry which is preliminary data.</text>
</comment>
<dbReference type="EMBL" id="LAZR01015738">
    <property type="protein sequence ID" value="KKM07581.1"/>
    <property type="molecule type" value="Genomic_DNA"/>
</dbReference>
<proteinExistence type="predicted"/>
<organism evidence="1">
    <name type="scientific">marine sediment metagenome</name>
    <dbReference type="NCBI Taxonomy" id="412755"/>
    <lineage>
        <taxon>unclassified sequences</taxon>
        <taxon>metagenomes</taxon>
        <taxon>ecological metagenomes</taxon>
    </lineage>
</organism>
<dbReference type="AlphaFoldDB" id="A0A0F9JPK1"/>
<protein>
    <submittedName>
        <fullName evidence="1">Uncharacterized protein</fullName>
    </submittedName>
</protein>